<protein>
    <submittedName>
        <fullName evidence="1">Uncharacterized protein</fullName>
    </submittedName>
</protein>
<sequence length="31" mass="3862">MDDAARKTYKEIVLIEMRYKERYEALKRGER</sequence>
<evidence type="ECO:0000313" key="1">
    <source>
        <dbReference type="EMBL" id="DAD74175.1"/>
    </source>
</evidence>
<name>A0A8S5LWE0_9CAUD</name>
<organism evidence="1">
    <name type="scientific">Myoviridae sp. ctplG2</name>
    <dbReference type="NCBI Taxonomy" id="2826700"/>
    <lineage>
        <taxon>Viruses</taxon>
        <taxon>Duplodnaviria</taxon>
        <taxon>Heunggongvirae</taxon>
        <taxon>Uroviricota</taxon>
        <taxon>Caudoviricetes</taxon>
    </lineage>
</organism>
<accession>A0A8S5LWE0</accession>
<dbReference type="EMBL" id="BK014753">
    <property type="protein sequence ID" value="DAD74175.1"/>
    <property type="molecule type" value="Genomic_DNA"/>
</dbReference>
<reference evidence="1" key="1">
    <citation type="journal article" date="2021" name="Proc. Natl. Acad. Sci. U.S.A.">
        <title>A Catalog of Tens of Thousands of Viruses from Human Metagenomes Reveals Hidden Associations with Chronic Diseases.</title>
        <authorList>
            <person name="Tisza M.J."/>
            <person name="Buck C.B."/>
        </authorList>
    </citation>
    <scope>NUCLEOTIDE SEQUENCE</scope>
    <source>
        <strain evidence="1">CtplG2</strain>
    </source>
</reference>
<proteinExistence type="predicted"/>